<protein>
    <submittedName>
        <fullName evidence="2">Uncharacterized protein</fullName>
    </submittedName>
</protein>
<organism evidence="2 3">
    <name type="scientific">Colletotrichum orchidophilum</name>
    <dbReference type="NCBI Taxonomy" id="1209926"/>
    <lineage>
        <taxon>Eukaryota</taxon>
        <taxon>Fungi</taxon>
        <taxon>Dikarya</taxon>
        <taxon>Ascomycota</taxon>
        <taxon>Pezizomycotina</taxon>
        <taxon>Sordariomycetes</taxon>
        <taxon>Hypocreomycetidae</taxon>
        <taxon>Glomerellales</taxon>
        <taxon>Glomerellaceae</taxon>
        <taxon>Colletotrichum</taxon>
    </lineage>
</organism>
<dbReference type="Proteomes" id="UP000176998">
    <property type="component" value="Unassembled WGS sequence"/>
</dbReference>
<dbReference type="GeneID" id="34564163"/>
<evidence type="ECO:0000313" key="2">
    <source>
        <dbReference type="EMBL" id="OHE93709.1"/>
    </source>
</evidence>
<proteinExistence type="predicted"/>
<dbReference type="EMBL" id="MJBS01000114">
    <property type="protein sequence ID" value="OHE93709.1"/>
    <property type="molecule type" value="Genomic_DNA"/>
</dbReference>
<accession>A0A1G4AX21</accession>
<dbReference type="RefSeq" id="XP_022470873.1">
    <property type="nucleotide sequence ID" value="XM_022622653.1"/>
</dbReference>
<comment type="caution">
    <text evidence="2">The sequence shown here is derived from an EMBL/GenBank/DDBJ whole genome shotgun (WGS) entry which is preliminary data.</text>
</comment>
<evidence type="ECO:0000313" key="3">
    <source>
        <dbReference type="Proteomes" id="UP000176998"/>
    </source>
</evidence>
<sequence length="76" mass="8276">MTPSLSLPGAARPVRRRLGQAMVRLALPTNTTEPLIGPVESRRSINRTGASDLAGRPRYYKQFKPRGASADDDELA</sequence>
<name>A0A1G4AX21_9PEZI</name>
<keyword evidence="3" id="KW-1185">Reference proteome</keyword>
<dbReference type="AlphaFoldDB" id="A0A1G4AX21"/>
<evidence type="ECO:0000256" key="1">
    <source>
        <dbReference type="SAM" id="MobiDB-lite"/>
    </source>
</evidence>
<gene>
    <name evidence="2" type="ORF">CORC01_11026</name>
</gene>
<reference evidence="2 3" key="1">
    <citation type="submission" date="2016-09" db="EMBL/GenBank/DDBJ databases">
        <authorList>
            <person name="Capua I."/>
            <person name="De Benedictis P."/>
            <person name="Joannis T."/>
            <person name="Lombin L.H."/>
            <person name="Cattoli G."/>
        </authorList>
    </citation>
    <scope>NUCLEOTIDE SEQUENCE [LARGE SCALE GENOMIC DNA]</scope>
    <source>
        <strain evidence="2 3">IMI 309357</strain>
    </source>
</reference>
<feature type="region of interest" description="Disordered" evidence="1">
    <location>
        <begin position="32"/>
        <end position="76"/>
    </location>
</feature>